<feature type="domain" description="Flagellar hook-length control protein-like C-terminal" evidence="5">
    <location>
        <begin position="468"/>
        <end position="546"/>
    </location>
</feature>
<keyword evidence="3" id="KW-1005">Bacterial flagellum biogenesis</keyword>
<keyword evidence="7" id="KW-1185">Reference proteome</keyword>
<feature type="region of interest" description="Disordered" evidence="4">
    <location>
        <begin position="42"/>
        <end position="144"/>
    </location>
</feature>
<dbReference type="Proteomes" id="UP001273505">
    <property type="component" value="Unassembled WGS sequence"/>
</dbReference>
<keyword evidence="6" id="KW-0282">Flagellum</keyword>
<keyword evidence="6" id="KW-0966">Cell projection</keyword>
<gene>
    <name evidence="6" type="ORF">SCD92_03595</name>
</gene>
<feature type="compositionally biased region" description="Basic and acidic residues" evidence="4">
    <location>
        <begin position="113"/>
        <end position="124"/>
    </location>
</feature>
<name>A0ABU4RU66_9GAMM</name>
<reference evidence="6 7" key="1">
    <citation type="submission" date="2023-11" db="EMBL/GenBank/DDBJ databases">
        <title>Gilvimarinus fulvus sp. nov., isolated from the surface of Kelp.</title>
        <authorList>
            <person name="Sun Y.Y."/>
            <person name="Gong Y."/>
            <person name="Du Z.J."/>
        </authorList>
    </citation>
    <scope>NUCLEOTIDE SEQUENCE [LARGE SCALE GENOMIC DNA]</scope>
    <source>
        <strain evidence="6 7">SDUM040013</strain>
    </source>
</reference>
<comment type="similarity">
    <text evidence="2">Belongs to the FliK family.</text>
</comment>
<accession>A0ABU4RU66</accession>
<evidence type="ECO:0000259" key="5">
    <source>
        <dbReference type="Pfam" id="PF02120"/>
    </source>
</evidence>
<dbReference type="InterPro" id="IPR038610">
    <property type="entry name" value="FliK-like_C_sf"/>
</dbReference>
<dbReference type="PANTHER" id="PTHR37533">
    <property type="entry name" value="FLAGELLAR HOOK-LENGTH CONTROL PROTEIN"/>
    <property type="match status" value="1"/>
</dbReference>
<evidence type="ECO:0000313" key="6">
    <source>
        <dbReference type="EMBL" id="MDX6848429.1"/>
    </source>
</evidence>
<dbReference type="RefSeq" id="WP_302721272.1">
    <property type="nucleotide sequence ID" value="NZ_JAULRU010000264.1"/>
</dbReference>
<dbReference type="EMBL" id="JAXAFO010000004">
    <property type="protein sequence ID" value="MDX6848429.1"/>
    <property type="molecule type" value="Genomic_DNA"/>
</dbReference>
<evidence type="ECO:0000256" key="1">
    <source>
        <dbReference type="ARBA" id="ARBA00003944"/>
    </source>
</evidence>
<dbReference type="InterPro" id="IPR021136">
    <property type="entry name" value="Flagellar_hook_control-like_C"/>
</dbReference>
<dbReference type="CDD" id="cd17470">
    <property type="entry name" value="T3SS_Flik_C"/>
    <property type="match status" value="1"/>
</dbReference>
<dbReference type="Pfam" id="PF02120">
    <property type="entry name" value="Flg_hook"/>
    <property type="match status" value="1"/>
</dbReference>
<evidence type="ECO:0000256" key="3">
    <source>
        <dbReference type="ARBA" id="ARBA00022795"/>
    </source>
</evidence>
<proteinExistence type="inferred from homology"/>
<feature type="compositionally biased region" description="Low complexity" evidence="4">
    <location>
        <begin position="85"/>
        <end position="96"/>
    </location>
</feature>
<dbReference type="Gene3D" id="3.30.750.140">
    <property type="match status" value="1"/>
</dbReference>
<dbReference type="InterPro" id="IPR052563">
    <property type="entry name" value="FliK"/>
</dbReference>
<dbReference type="PRINTS" id="PR01007">
    <property type="entry name" value="FLGHOOKFLIK"/>
</dbReference>
<evidence type="ECO:0000256" key="2">
    <source>
        <dbReference type="ARBA" id="ARBA00009149"/>
    </source>
</evidence>
<feature type="compositionally biased region" description="Basic and acidic residues" evidence="4">
    <location>
        <begin position="63"/>
        <end position="83"/>
    </location>
</feature>
<evidence type="ECO:0000313" key="7">
    <source>
        <dbReference type="Proteomes" id="UP001273505"/>
    </source>
</evidence>
<keyword evidence="6" id="KW-0969">Cilium</keyword>
<dbReference type="InterPro" id="IPR001635">
    <property type="entry name" value="Flag_hook_Flik"/>
</dbReference>
<comment type="function">
    <text evidence="1">Controls the length of the flagellar hook.</text>
</comment>
<evidence type="ECO:0000256" key="4">
    <source>
        <dbReference type="SAM" id="MobiDB-lite"/>
    </source>
</evidence>
<protein>
    <submittedName>
        <fullName evidence="6">Flagellar hook-length control protein FliK</fullName>
    </submittedName>
</protein>
<comment type="caution">
    <text evidence="6">The sequence shown here is derived from an EMBL/GenBank/DDBJ whole genome shotgun (WGS) entry which is preliminary data.</text>
</comment>
<organism evidence="6 7">
    <name type="scientific">Gilvimarinus gilvus</name>
    <dbReference type="NCBI Taxonomy" id="3058038"/>
    <lineage>
        <taxon>Bacteria</taxon>
        <taxon>Pseudomonadati</taxon>
        <taxon>Pseudomonadota</taxon>
        <taxon>Gammaproteobacteria</taxon>
        <taxon>Cellvibrionales</taxon>
        <taxon>Cellvibrionaceae</taxon>
        <taxon>Gilvimarinus</taxon>
    </lineage>
</organism>
<sequence>MADSTSISTLLGLQSAPVKDRGVRRLESSGDMFASVLDTTSLRVASTAKPSVPSSSSASPTRQRAETASDIGDRADLHGREAVDLDSSNSSNSAGDRSADADNLNSSVGTEPRSADARPTRDQVSEEAPAVVAPEVGSEADTTQESDVIAGQGEDVKEGQAGIQPASADENGQATLNFEQQELLDALPTEQKAAIKGLPITEQAALLDLIIAEIELSELSPNMAGLLEGSTAQALLTLEKVLGKFAQLLDETGDVELAFDKLEVLLNEEGLPEELAQGVLADLKSLLNDDGSFDVQAIHAQLAQLQQASLTLANVTTRIKQLATSANGALAANGGGVKTFSATPFDGRGSFAGAEFAAGDTQGKSESGAAENSSVIVKLQPEKLADGLLAQALTGKGKLVSEAAQLHNLFSAKSDVSGDHRPAVNTAASLAQLTSQATQALGQVRVPVAQAQVTTSFSSPNWGQAVNQQVVWLAQQGIQSAEIRLDPPDLGPLHVKVTINNDQAQVSFTSHQAVVREALDQSAHRLREMLAEQGMTQVDVGVSGEEEKWADQHGGENGSGGANDSAGDEEGEFGSSATTIATTGVGLIDHYA</sequence>
<dbReference type="PANTHER" id="PTHR37533:SF2">
    <property type="entry name" value="FLAGELLAR HOOK-LENGTH CONTROL PROTEIN"/>
    <property type="match status" value="1"/>
</dbReference>
<feature type="region of interest" description="Disordered" evidence="4">
    <location>
        <begin position="547"/>
        <end position="578"/>
    </location>
</feature>
<feature type="compositionally biased region" description="Low complexity" evidence="4">
    <location>
        <begin position="44"/>
        <end position="61"/>
    </location>
</feature>